<dbReference type="InterPro" id="IPR011051">
    <property type="entry name" value="RmlC_Cupin_sf"/>
</dbReference>
<organism evidence="3">
    <name type="scientific">uncultured Thermoleophilia bacterium</name>
    <dbReference type="NCBI Taxonomy" id="1497501"/>
    <lineage>
        <taxon>Bacteria</taxon>
        <taxon>Bacillati</taxon>
        <taxon>Actinomycetota</taxon>
        <taxon>Thermoleophilia</taxon>
        <taxon>environmental samples</taxon>
    </lineage>
</organism>
<dbReference type="EC" id="1.2.4.1" evidence="3"/>
<gene>
    <name evidence="3" type="ORF">AVDCRST_MAG79-1173</name>
</gene>
<sequence length="233" mass="25697">MAERPARTVALVEHHPRYWPDAQGAAEELRRVLGDVEVFLLVDPDGTWEAACAVVPADFRPARWVQARRLPAGDYASSSVDGLPAERLLERADGRPPFLIAASEAPTGEGEYEPGGETFGLSTRLGEQAGLHRIGVNVDVIRPGERSTKYHWHHQEEECFLVLSGSGLLQVGERTYRVGPGDFFAKTEGPERAHQFVNDGDHDLRIVTIGEHRGDVVEYPPPPWRPGAPYPVP</sequence>
<dbReference type="InterPro" id="IPR051610">
    <property type="entry name" value="GPI/OXD"/>
</dbReference>
<dbReference type="PANTHER" id="PTHR35848">
    <property type="entry name" value="OXALATE-BINDING PROTEIN"/>
    <property type="match status" value="1"/>
</dbReference>
<proteinExistence type="predicted"/>
<dbReference type="PANTHER" id="PTHR35848:SF6">
    <property type="entry name" value="CUPIN TYPE-2 DOMAIN-CONTAINING PROTEIN"/>
    <property type="match status" value="1"/>
</dbReference>
<reference evidence="3" key="1">
    <citation type="submission" date="2020-02" db="EMBL/GenBank/DDBJ databases">
        <authorList>
            <person name="Meier V. D."/>
        </authorList>
    </citation>
    <scope>NUCLEOTIDE SEQUENCE</scope>
    <source>
        <strain evidence="3">AVDCRST_MAG79</strain>
    </source>
</reference>
<evidence type="ECO:0000256" key="1">
    <source>
        <dbReference type="ARBA" id="ARBA00022723"/>
    </source>
</evidence>
<dbReference type="InterPro" id="IPR013096">
    <property type="entry name" value="Cupin_2"/>
</dbReference>
<dbReference type="Gene3D" id="2.60.120.10">
    <property type="entry name" value="Jelly Rolls"/>
    <property type="match status" value="1"/>
</dbReference>
<evidence type="ECO:0000313" key="3">
    <source>
        <dbReference type="EMBL" id="CAA9533945.1"/>
    </source>
</evidence>
<evidence type="ECO:0000259" key="2">
    <source>
        <dbReference type="Pfam" id="PF07883"/>
    </source>
</evidence>
<dbReference type="AlphaFoldDB" id="A0A6J4TW16"/>
<protein>
    <submittedName>
        <fullName evidence="3">Pyruvate dehydrogenase E1 component</fullName>
        <ecNumber evidence="3">1.2.4.1</ecNumber>
    </submittedName>
</protein>
<dbReference type="Pfam" id="PF07883">
    <property type="entry name" value="Cupin_2"/>
    <property type="match status" value="1"/>
</dbReference>
<dbReference type="CDD" id="cd02224">
    <property type="entry name" value="cupin_SPO2919-like"/>
    <property type="match status" value="1"/>
</dbReference>
<keyword evidence="1" id="KW-0479">Metal-binding</keyword>
<dbReference type="InterPro" id="IPR014710">
    <property type="entry name" value="RmlC-like_jellyroll"/>
</dbReference>
<dbReference type="SUPFAM" id="SSF51182">
    <property type="entry name" value="RmlC-like cupins"/>
    <property type="match status" value="1"/>
</dbReference>
<keyword evidence="3" id="KW-0670">Pyruvate</keyword>
<dbReference type="GO" id="GO:0046872">
    <property type="term" value="F:metal ion binding"/>
    <property type="evidence" value="ECO:0007669"/>
    <property type="project" value="UniProtKB-KW"/>
</dbReference>
<name>A0A6J4TW16_9ACTN</name>
<keyword evidence="3" id="KW-0560">Oxidoreductase</keyword>
<feature type="domain" description="Cupin type-2" evidence="2">
    <location>
        <begin position="140"/>
        <end position="209"/>
    </location>
</feature>
<dbReference type="GO" id="GO:0004739">
    <property type="term" value="F:pyruvate dehydrogenase (acetyl-transferring) activity"/>
    <property type="evidence" value="ECO:0007669"/>
    <property type="project" value="UniProtKB-EC"/>
</dbReference>
<accession>A0A6J4TW16</accession>
<dbReference type="EMBL" id="CADCWC010000191">
    <property type="protein sequence ID" value="CAA9533945.1"/>
    <property type="molecule type" value="Genomic_DNA"/>
</dbReference>